<organism evidence="1">
    <name type="scientific">Arundo donax</name>
    <name type="common">Giant reed</name>
    <name type="synonym">Donax arundinaceus</name>
    <dbReference type="NCBI Taxonomy" id="35708"/>
    <lineage>
        <taxon>Eukaryota</taxon>
        <taxon>Viridiplantae</taxon>
        <taxon>Streptophyta</taxon>
        <taxon>Embryophyta</taxon>
        <taxon>Tracheophyta</taxon>
        <taxon>Spermatophyta</taxon>
        <taxon>Magnoliopsida</taxon>
        <taxon>Liliopsida</taxon>
        <taxon>Poales</taxon>
        <taxon>Poaceae</taxon>
        <taxon>PACMAD clade</taxon>
        <taxon>Arundinoideae</taxon>
        <taxon>Arundineae</taxon>
        <taxon>Arundo</taxon>
    </lineage>
</organism>
<reference evidence="1" key="1">
    <citation type="submission" date="2014-09" db="EMBL/GenBank/DDBJ databases">
        <authorList>
            <person name="Magalhaes I.L.F."/>
            <person name="Oliveira U."/>
            <person name="Santos F.R."/>
            <person name="Vidigal T.H.D.A."/>
            <person name="Brescovit A.D."/>
            <person name="Santos A.J."/>
        </authorList>
    </citation>
    <scope>NUCLEOTIDE SEQUENCE</scope>
    <source>
        <tissue evidence="1">Shoot tissue taken approximately 20 cm above the soil surface</tissue>
    </source>
</reference>
<dbReference type="AlphaFoldDB" id="A0A0A9F5U2"/>
<evidence type="ECO:0000313" key="1">
    <source>
        <dbReference type="EMBL" id="JAE08415.1"/>
    </source>
</evidence>
<sequence length="33" mass="3873">MAKVAIIHYSMYPCICLLPRNVQPTCLKLYNQF</sequence>
<name>A0A0A9F5U2_ARUDO</name>
<dbReference type="EMBL" id="GBRH01189481">
    <property type="protein sequence ID" value="JAE08415.1"/>
    <property type="molecule type" value="Transcribed_RNA"/>
</dbReference>
<proteinExistence type="predicted"/>
<protein>
    <submittedName>
        <fullName evidence="1">Uncharacterized protein</fullName>
    </submittedName>
</protein>
<reference evidence="1" key="2">
    <citation type="journal article" date="2015" name="Data Brief">
        <title>Shoot transcriptome of the giant reed, Arundo donax.</title>
        <authorList>
            <person name="Barrero R.A."/>
            <person name="Guerrero F.D."/>
            <person name="Moolhuijzen P."/>
            <person name="Goolsby J.A."/>
            <person name="Tidwell J."/>
            <person name="Bellgard S.E."/>
            <person name="Bellgard M.I."/>
        </authorList>
    </citation>
    <scope>NUCLEOTIDE SEQUENCE</scope>
    <source>
        <tissue evidence="1">Shoot tissue taken approximately 20 cm above the soil surface</tissue>
    </source>
</reference>
<accession>A0A0A9F5U2</accession>